<accession>A0A9Q1Q8A1</accession>
<feature type="compositionally biased region" description="Polar residues" evidence="1">
    <location>
        <begin position="186"/>
        <end position="195"/>
    </location>
</feature>
<feature type="region of interest" description="Disordered" evidence="1">
    <location>
        <begin position="134"/>
        <end position="195"/>
    </location>
</feature>
<proteinExistence type="predicted"/>
<dbReference type="AlphaFoldDB" id="A0A9Q1Q8A1"/>
<evidence type="ECO:0000313" key="3">
    <source>
        <dbReference type="Proteomes" id="UP001153076"/>
    </source>
</evidence>
<dbReference type="EMBL" id="JAKOGI010000594">
    <property type="protein sequence ID" value="KAJ8432643.1"/>
    <property type="molecule type" value="Genomic_DNA"/>
</dbReference>
<dbReference type="PANTHER" id="PTHR31973">
    <property type="entry name" value="POLYPROTEIN, PUTATIVE-RELATED"/>
    <property type="match status" value="1"/>
</dbReference>
<dbReference type="Proteomes" id="UP001153076">
    <property type="component" value="Unassembled WGS sequence"/>
</dbReference>
<gene>
    <name evidence="2" type="ORF">Cgig2_011809</name>
</gene>
<organism evidence="2 3">
    <name type="scientific">Carnegiea gigantea</name>
    <dbReference type="NCBI Taxonomy" id="171969"/>
    <lineage>
        <taxon>Eukaryota</taxon>
        <taxon>Viridiplantae</taxon>
        <taxon>Streptophyta</taxon>
        <taxon>Embryophyta</taxon>
        <taxon>Tracheophyta</taxon>
        <taxon>Spermatophyta</taxon>
        <taxon>Magnoliopsida</taxon>
        <taxon>eudicotyledons</taxon>
        <taxon>Gunneridae</taxon>
        <taxon>Pentapetalae</taxon>
        <taxon>Caryophyllales</taxon>
        <taxon>Cactineae</taxon>
        <taxon>Cactaceae</taxon>
        <taxon>Cactoideae</taxon>
        <taxon>Echinocereeae</taxon>
        <taxon>Carnegiea</taxon>
    </lineage>
</organism>
<evidence type="ECO:0000313" key="2">
    <source>
        <dbReference type="EMBL" id="KAJ8432643.1"/>
    </source>
</evidence>
<reference evidence="2" key="1">
    <citation type="submission" date="2022-04" db="EMBL/GenBank/DDBJ databases">
        <title>Carnegiea gigantea Genome sequencing and assembly v2.</title>
        <authorList>
            <person name="Copetti D."/>
            <person name="Sanderson M.J."/>
            <person name="Burquez A."/>
            <person name="Wojciechowski M.F."/>
        </authorList>
    </citation>
    <scope>NUCLEOTIDE SEQUENCE</scope>
    <source>
        <strain evidence="2">SGP5-SGP5p</strain>
        <tissue evidence="2">Aerial part</tissue>
    </source>
</reference>
<evidence type="ECO:0000256" key="1">
    <source>
        <dbReference type="SAM" id="MobiDB-lite"/>
    </source>
</evidence>
<sequence>MVKNRQLKYTWIASHYLLRFKENPTWPTKELVNAVKKDHGVVINKWTAYKVKQAAYGMLHGSMFDHYSKLGRMALMERIMVKRSIMEASEDDTYHRIRSKLEKEGEEEKYIVTYEGSISSCAKERHWLEKDMPLLPPPLKVGPGRPKRNRRKDLKKVGRLTRHGRQMVCTNYKSAGHNKKGYPQPVESTHGNPPP</sequence>
<feature type="compositionally biased region" description="Basic residues" evidence="1">
    <location>
        <begin position="145"/>
        <end position="165"/>
    </location>
</feature>
<name>A0A9Q1Q8A1_9CARY</name>
<dbReference type="PANTHER" id="PTHR31973:SF197">
    <property type="entry name" value="SWIM-TYPE DOMAIN-CONTAINING PROTEIN"/>
    <property type="match status" value="1"/>
</dbReference>
<protein>
    <submittedName>
        <fullName evidence="2">Uncharacterized protein</fullName>
    </submittedName>
</protein>
<comment type="caution">
    <text evidence="2">The sequence shown here is derived from an EMBL/GenBank/DDBJ whole genome shotgun (WGS) entry which is preliminary data.</text>
</comment>
<keyword evidence="3" id="KW-1185">Reference proteome</keyword>